<dbReference type="Proteomes" id="UP000236291">
    <property type="component" value="Unassembled WGS sequence"/>
</dbReference>
<feature type="compositionally biased region" description="Basic and acidic residues" evidence="1">
    <location>
        <begin position="184"/>
        <end position="194"/>
    </location>
</feature>
<name>A0A2K3LCM7_TRIPR</name>
<evidence type="ECO:0000313" key="3">
    <source>
        <dbReference type="Proteomes" id="UP000236291"/>
    </source>
</evidence>
<feature type="region of interest" description="Disordered" evidence="1">
    <location>
        <begin position="1"/>
        <end position="33"/>
    </location>
</feature>
<accession>A0A2K3LCM7</accession>
<dbReference type="EMBL" id="ASHM01030343">
    <property type="protein sequence ID" value="PNX76254.1"/>
    <property type="molecule type" value="Genomic_DNA"/>
</dbReference>
<evidence type="ECO:0000256" key="1">
    <source>
        <dbReference type="SAM" id="MobiDB-lite"/>
    </source>
</evidence>
<sequence length="252" mass="27387">MSKSTRSSIAKKNQGSSVPDSVPSPKITQVDPVSIVLPQEPKKMRTKYVVVRPKRIPIVSVISTSPELNKYSDNRRMKSTAGRNKGISKAQFNVVDEPDSVDGTDVGAKTLGEDKIEETLGKYTADTTDGVNTSVPHTGGITDNQGGSSNAKFWSDDDNDGVPDNETPKNVNVQEKVVLETPEVDVRSEKEKSLKNVMHSNASDTHTIVNSQSEESMKTVSENFDDAPTKKDTCANNNVNDLDDDRDPLPAI</sequence>
<reference evidence="2 3" key="2">
    <citation type="journal article" date="2017" name="Front. Plant Sci.">
        <title>Gene Classification and Mining of Molecular Markers Useful in Red Clover (Trifolium pratense) Breeding.</title>
        <authorList>
            <person name="Istvanek J."/>
            <person name="Dluhosova J."/>
            <person name="Dluhos P."/>
            <person name="Patkova L."/>
            <person name="Nedelnik J."/>
            <person name="Repkova J."/>
        </authorList>
    </citation>
    <scope>NUCLEOTIDE SEQUENCE [LARGE SCALE GENOMIC DNA]</scope>
    <source>
        <strain evidence="3">cv. Tatra</strain>
        <tissue evidence="2">Young leaves</tissue>
    </source>
</reference>
<comment type="caution">
    <text evidence="2">The sequence shown here is derived from an EMBL/GenBank/DDBJ whole genome shotgun (WGS) entry which is preliminary data.</text>
</comment>
<proteinExistence type="predicted"/>
<protein>
    <submittedName>
        <fullName evidence="2">Uncharacterized protein</fullName>
    </submittedName>
</protein>
<feature type="compositionally biased region" description="Polar residues" evidence="1">
    <location>
        <begin position="127"/>
        <end position="152"/>
    </location>
</feature>
<evidence type="ECO:0000313" key="2">
    <source>
        <dbReference type="EMBL" id="PNX76254.1"/>
    </source>
</evidence>
<dbReference type="ExpressionAtlas" id="A0A2K3LCM7">
    <property type="expression patterns" value="baseline"/>
</dbReference>
<reference evidence="2 3" key="1">
    <citation type="journal article" date="2014" name="Am. J. Bot.">
        <title>Genome assembly and annotation for red clover (Trifolium pratense; Fabaceae).</title>
        <authorList>
            <person name="Istvanek J."/>
            <person name="Jaros M."/>
            <person name="Krenek A."/>
            <person name="Repkova J."/>
        </authorList>
    </citation>
    <scope>NUCLEOTIDE SEQUENCE [LARGE SCALE GENOMIC DNA]</scope>
    <source>
        <strain evidence="3">cv. Tatra</strain>
        <tissue evidence="2">Young leaves</tissue>
    </source>
</reference>
<organism evidence="2 3">
    <name type="scientific">Trifolium pratense</name>
    <name type="common">Red clover</name>
    <dbReference type="NCBI Taxonomy" id="57577"/>
    <lineage>
        <taxon>Eukaryota</taxon>
        <taxon>Viridiplantae</taxon>
        <taxon>Streptophyta</taxon>
        <taxon>Embryophyta</taxon>
        <taxon>Tracheophyta</taxon>
        <taxon>Spermatophyta</taxon>
        <taxon>Magnoliopsida</taxon>
        <taxon>eudicotyledons</taxon>
        <taxon>Gunneridae</taxon>
        <taxon>Pentapetalae</taxon>
        <taxon>rosids</taxon>
        <taxon>fabids</taxon>
        <taxon>Fabales</taxon>
        <taxon>Fabaceae</taxon>
        <taxon>Papilionoideae</taxon>
        <taxon>50 kb inversion clade</taxon>
        <taxon>NPAAA clade</taxon>
        <taxon>Hologalegina</taxon>
        <taxon>IRL clade</taxon>
        <taxon>Trifolieae</taxon>
        <taxon>Trifolium</taxon>
    </lineage>
</organism>
<feature type="region of interest" description="Disordered" evidence="1">
    <location>
        <begin position="127"/>
        <end position="252"/>
    </location>
</feature>
<feature type="compositionally biased region" description="Polar residues" evidence="1">
    <location>
        <begin position="198"/>
        <end position="222"/>
    </location>
</feature>
<dbReference type="AlphaFoldDB" id="A0A2K3LCM7"/>
<feature type="compositionally biased region" description="Polar residues" evidence="1">
    <location>
        <begin position="1"/>
        <end position="19"/>
    </location>
</feature>
<gene>
    <name evidence="2" type="ORF">L195_g032199</name>
</gene>